<protein>
    <recommendedName>
        <fullName evidence="4">Lipoprotein</fullName>
    </recommendedName>
</protein>
<proteinExistence type="predicted"/>
<sequence>MDARLSRVRHRRASAATALVLTVAVVGSCARPGTDPAGQPAGRRTVTVHLSASPMARVSAFARVVPDASVAPPLRAVPGYLSSRPRPGVASCVQQNTSIRRPSAGMTRPAPARPAPARPAPNRPAPAPIGPSSAGTGVVDLGDPAERARLVIEAQRSGIPRRGDIADEAADGAIDCVIALQAELTLRQAAGQPMDRDAVRAVLARAGLFKPDISARGDFAASTGGACVLGTMAGGKPVLSVAPLPPEGPCHLE</sequence>
<evidence type="ECO:0000313" key="2">
    <source>
        <dbReference type="EMBL" id="GGK93452.1"/>
    </source>
</evidence>
<evidence type="ECO:0000313" key="3">
    <source>
        <dbReference type="Proteomes" id="UP000656042"/>
    </source>
</evidence>
<dbReference type="AlphaFoldDB" id="A0A8J3BZF9"/>
<evidence type="ECO:0000256" key="1">
    <source>
        <dbReference type="SAM" id="MobiDB-lite"/>
    </source>
</evidence>
<accession>A0A8J3BZF9</accession>
<keyword evidence="3" id="KW-1185">Reference proteome</keyword>
<gene>
    <name evidence="2" type="ORF">GCM10012284_29220</name>
</gene>
<feature type="region of interest" description="Disordered" evidence="1">
    <location>
        <begin position="84"/>
        <end position="140"/>
    </location>
</feature>
<reference evidence="2" key="2">
    <citation type="submission" date="2020-09" db="EMBL/GenBank/DDBJ databases">
        <authorList>
            <person name="Sun Q."/>
            <person name="Zhou Y."/>
        </authorList>
    </citation>
    <scope>NUCLEOTIDE SEQUENCE</scope>
    <source>
        <strain evidence="2">CGMCC 4.7299</strain>
    </source>
</reference>
<comment type="caution">
    <text evidence="2">The sequence shown here is derived from an EMBL/GenBank/DDBJ whole genome shotgun (WGS) entry which is preliminary data.</text>
</comment>
<name>A0A8J3BZF9_9ACTN</name>
<dbReference type="Proteomes" id="UP000656042">
    <property type="component" value="Unassembled WGS sequence"/>
</dbReference>
<organism evidence="2 3">
    <name type="scientific">Mangrovihabitans endophyticus</name>
    <dbReference type="NCBI Taxonomy" id="1751298"/>
    <lineage>
        <taxon>Bacteria</taxon>
        <taxon>Bacillati</taxon>
        <taxon>Actinomycetota</taxon>
        <taxon>Actinomycetes</taxon>
        <taxon>Micromonosporales</taxon>
        <taxon>Micromonosporaceae</taxon>
        <taxon>Mangrovihabitans</taxon>
    </lineage>
</organism>
<dbReference type="PROSITE" id="PS51257">
    <property type="entry name" value="PROKAR_LIPOPROTEIN"/>
    <property type="match status" value="1"/>
</dbReference>
<feature type="compositionally biased region" description="Pro residues" evidence="1">
    <location>
        <begin position="111"/>
        <end position="129"/>
    </location>
</feature>
<reference evidence="2" key="1">
    <citation type="journal article" date="2014" name="Int. J. Syst. Evol. Microbiol.">
        <title>Complete genome sequence of Corynebacterium casei LMG S-19264T (=DSM 44701T), isolated from a smear-ripened cheese.</title>
        <authorList>
            <consortium name="US DOE Joint Genome Institute (JGI-PGF)"/>
            <person name="Walter F."/>
            <person name="Albersmeier A."/>
            <person name="Kalinowski J."/>
            <person name="Ruckert C."/>
        </authorList>
    </citation>
    <scope>NUCLEOTIDE SEQUENCE</scope>
    <source>
        <strain evidence="2">CGMCC 4.7299</strain>
    </source>
</reference>
<dbReference type="EMBL" id="BMMX01000011">
    <property type="protein sequence ID" value="GGK93452.1"/>
    <property type="molecule type" value="Genomic_DNA"/>
</dbReference>
<evidence type="ECO:0008006" key="4">
    <source>
        <dbReference type="Google" id="ProtNLM"/>
    </source>
</evidence>